<accession>A0A7I4Y1R2</accession>
<dbReference type="WBParaSite" id="HCON_00034080-00001">
    <property type="protein sequence ID" value="HCON_00034080-00001"/>
    <property type="gene ID" value="HCON_00034080"/>
</dbReference>
<evidence type="ECO:0000313" key="4">
    <source>
        <dbReference type="WBParaSite" id="HCON_00034080-00001"/>
    </source>
</evidence>
<keyword evidence="2" id="KW-0472">Membrane</keyword>
<feature type="region of interest" description="Disordered" evidence="1">
    <location>
        <begin position="475"/>
        <end position="502"/>
    </location>
</feature>
<evidence type="ECO:0000256" key="1">
    <source>
        <dbReference type="SAM" id="MobiDB-lite"/>
    </source>
</evidence>
<dbReference type="AlphaFoldDB" id="A0A7I4Y1R2"/>
<proteinExistence type="predicted"/>
<evidence type="ECO:0000313" key="3">
    <source>
        <dbReference type="Proteomes" id="UP000025227"/>
    </source>
</evidence>
<feature type="region of interest" description="Disordered" evidence="1">
    <location>
        <begin position="378"/>
        <end position="403"/>
    </location>
</feature>
<dbReference type="OMA" id="ESHICNE"/>
<reference evidence="4" key="1">
    <citation type="submission" date="2020-12" db="UniProtKB">
        <authorList>
            <consortium name="WormBaseParasite"/>
        </authorList>
    </citation>
    <scope>IDENTIFICATION</scope>
    <source>
        <strain evidence="4">MHco3</strain>
    </source>
</reference>
<name>A0A7I4Y1R2_HAECO</name>
<feature type="compositionally biased region" description="Basic and acidic residues" evidence="1">
    <location>
        <begin position="475"/>
        <end position="492"/>
    </location>
</feature>
<dbReference type="OrthoDB" id="6247020at2759"/>
<feature type="compositionally biased region" description="Polar residues" evidence="1">
    <location>
        <begin position="327"/>
        <end position="347"/>
    </location>
</feature>
<keyword evidence="2" id="KW-0812">Transmembrane</keyword>
<protein>
    <submittedName>
        <fullName evidence="4">Uncharacterized protein</fullName>
    </submittedName>
</protein>
<feature type="compositionally biased region" description="Low complexity" evidence="1">
    <location>
        <begin position="379"/>
        <end position="390"/>
    </location>
</feature>
<feature type="transmembrane region" description="Helical" evidence="2">
    <location>
        <begin position="16"/>
        <end position="40"/>
    </location>
</feature>
<sequence length="533" mass="60249">MLNYHEFNRYEEQRPLFTITVLVSGVVGGLAVVIAVVYLYRFCLKKRPPVTTTGVPEAKREQIRSNATCQSRPLPLPLATADSAQFVMNSPSKEYSKETVMKRDSTFASPTRIAEVFPLLPKERAFPYVQRSVQDVSQNKSLLSVTEGSLRAHSVELLQDGVDEQMRRASFDVPRGTGRQLPSTEGLEKQYAERTRRLSTLSRSDAVQQSGYHPIKQFSNPLPEQRCIYERNHTHSRSWNVETDRRGSPPSNQLDDYHYYRTTKSFEDRSGGREVQRMSMDRRALSDMRHQTTELLQPETSVAAACQSLWAAKGHLEELHALGITDPSSASTSFESNTDNSPANGSGETKAREEPAQKKRLQYKSMFLRRKFLSTGAVSSRDSTNSTESSAPEAIFGSSVDSAGDDLEHRRRSLMSRLAAGSVPQIISVPSIANINPLRNSQRLRQMPDRDFSVDAQSDTLFREWSRVDPAYERRDGRNRREERRRLDRGASEDQSTFRRGGVRLNSRQLTTKSGSSVILPYIRYPDEAICGR</sequence>
<keyword evidence="3" id="KW-1185">Reference proteome</keyword>
<feature type="region of interest" description="Disordered" evidence="1">
    <location>
        <begin position="327"/>
        <end position="360"/>
    </location>
</feature>
<dbReference type="Proteomes" id="UP000025227">
    <property type="component" value="Unplaced"/>
</dbReference>
<evidence type="ECO:0000256" key="2">
    <source>
        <dbReference type="SAM" id="Phobius"/>
    </source>
</evidence>
<organism evidence="3 4">
    <name type="scientific">Haemonchus contortus</name>
    <name type="common">Barber pole worm</name>
    <dbReference type="NCBI Taxonomy" id="6289"/>
    <lineage>
        <taxon>Eukaryota</taxon>
        <taxon>Metazoa</taxon>
        <taxon>Ecdysozoa</taxon>
        <taxon>Nematoda</taxon>
        <taxon>Chromadorea</taxon>
        <taxon>Rhabditida</taxon>
        <taxon>Rhabditina</taxon>
        <taxon>Rhabditomorpha</taxon>
        <taxon>Strongyloidea</taxon>
        <taxon>Trichostrongylidae</taxon>
        <taxon>Haemonchus</taxon>
    </lineage>
</organism>
<keyword evidence="2" id="KW-1133">Transmembrane helix</keyword>